<dbReference type="PROSITE" id="PS51375">
    <property type="entry name" value="PPR"/>
    <property type="match status" value="3"/>
</dbReference>
<dbReference type="PANTHER" id="PTHR24014">
    <property type="entry name" value="2-OXOGLUTARATE AND IRON-DEPENDENT OXYGENASE DOMAIN-CONTAINING PROTEIN 2"/>
    <property type="match status" value="1"/>
</dbReference>
<dbReference type="FunFam" id="1.25.40.10:FF:000638">
    <property type="entry name" value="Pentatricopeptide repeat domain 1"/>
    <property type="match status" value="1"/>
</dbReference>
<name>A0AAV7M0F1_PLEWA</name>
<protein>
    <recommendedName>
        <fullName evidence="5">Pentatricopeptide repeat-containing protein 1, mitochondrial</fullName>
    </recommendedName>
</protein>
<dbReference type="GO" id="GO:0005759">
    <property type="term" value="C:mitochondrial matrix"/>
    <property type="evidence" value="ECO:0007669"/>
    <property type="project" value="TreeGrafter"/>
</dbReference>
<comment type="caution">
    <text evidence="3">The sequence shown here is derived from an EMBL/GenBank/DDBJ whole genome shotgun (WGS) entry which is preliminary data.</text>
</comment>
<dbReference type="Proteomes" id="UP001066276">
    <property type="component" value="Chromosome 10"/>
</dbReference>
<dbReference type="Pfam" id="PF13812">
    <property type="entry name" value="PPR_3"/>
    <property type="match status" value="2"/>
</dbReference>
<dbReference type="InterPro" id="IPR002885">
    <property type="entry name" value="PPR_rpt"/>
</dbReference>
<dbReference type="FunFam" id="1.25.40.10:FF:001102">
    <property type="entry name" value="Pentatricopeptide repeat domain 1"/>
    <property type="match status" value="1"/>
</dbReference>
<feature type="region of interest" description="Disordered" evidence="2">
    <location>
        <begin position="603"/>
        <end position="624"/>
    </location>
</feature>
<sequence>MFKLGSVLLKVSVAIVYKKNKAEFENLRYEDDEDEEVAEGKPRQGRRNTPYWYHLQCKKLIKNKKLAEALEMFETQMLKEERLQPEEGNYTVLIGGCGRAGYVKKAFKLYNDMKKRGLEPSEATYTALFNACAESPWKDSGMQHALKLRQELMSKNIELNLITYHALLKACALCSDLRTSFEIFKEIVQNGHRPTGETFSFLMMGCIKDKDAGFTYTLQVWRQMLRLGLKPDHSIYNLLLRATRDCGIGNPNTLSNILLQVQSEASVPMTLKAGRHAQQDKRRKVKEGNKIPMITEFDVEDLEKQIFSEHPSSGNSRHVDLCLSAGEHSSLSLDSRNLDSKMARDKMALNSSVMNRDSPSRLPQTAQNLPNLLDLNVSCGNVVSLTSITTSSDRLALIGNVEGFLKKMESDSVIPDIKTFTLLAEVLDLQSQNESVLITLMDKYKVRADVTFFNTLVRKRSKLGDLDGAKALMPILVSRGIAPNLQTFCNLAIACRSMKDGMQLLTDMKTSGITPNSHIYSALINAAVKKLDYVYLIAIIRDMRMNSVPPNEVVIRQLEFAAQYPPNFDRYKEKNPYLEKIDGFRAYYFRWLKTMPAEETPHPWAKYRTPKQTSKPCELDKDFE</sequence>
<evidence type="ECO:0000256" key="2">
    <source>
        <dbReference type="SAM" id="MobiDB-lite"/>
    </source>
</evidence>
<dbReference type="NCBIfam" id="TIGR00756">
    <property type="entry name" value="PPR"/>
    <property type="match status" value="2"/>
</dbReference>
<dbReference type="AlphaFoldDB" id="A0AAV7M0F1"/>
<dbReference type="Gene3D" id="1.25.40.10">
    <property type="entry name" value="Tetratricopeptide repeat domain"/>
    <property type="match status" value="3"/>
</dbReference>
<dbReference type="GO" id="GO:0042780">
    <property type="term" value="P:tRNA 3'-end processing"/>
    <property type="evidence" value="ECO:0007669"/>
    <property type="project" value="TreeGrafter"/>
</dbReference>
<dbReference type="EMBL" id="JANPWB010000014">
    <property type="protein sequence ID" value="KAJ1096569.1"/>
    <property type="molecule type" value="Genomic_DNA"/>
</dbReference>
<evidence type="ECO:0000313" key="4">
    <source>
        <dbReference type="Proteomes" id="UP001066276"/>
    </source>
</evidence>
<gene>
    <name evidence="3" type="ORF">NDU88_001704</name>
</gene>
<evidence type="ECO:0000313" key="3">
    <source>
        <dbReference type="EMBL" id="KAJ1096569.1"/>
    </source>
</evidence>
<reference evidence="3" key="1">
    <citation type="journal article" date="2022" name="bioRxiv">
        <title>Sequencing and chromosome-scale assembly of the giantPleurodeles waltlgenome.</title>
        <authorList>
            <person name="Brown T."/>
            <person name="Elewa A."/>
            <person name="Iarovenko S."/>
            <person name="Subramanian E."/>
            <person name="Araus A.J."/>
            <person name="Petzold A."/>
            <person name="Susuki M."/>
            <person name="Suzuki K.-i.T."/>
            <person name="Hayashi T."/>
            <person name="Toyoda A."/>
            <person name="Oliveira C."/>
            <person name="Osipova E."/>
            <person name="Leigh N.D."/>
            <person name="Simon A."/>
            <person name="Yun M.H."/>
        </authorList>
    </citation>
    <scope>NUCLEOTIDE SEQUENCE</scope>
    <source>
        <strain evidence="3">20211129_DDA</strain>
        <tissue evidence="3">Liver</tissue>
    </source>
</reference>
<feature type="repeat" description="PPR" evidence="1">
    <location>
        <begin position="160"/>
        <end position="194"/>
    </location>
</feature>
<dbReference type="InterPro" id="IPR011990">
    <property type="entry name" value="TPR-like_helical_dom_sf"/>
</dbReference>
<keyword evidence="4" id="KW-1185">Reference proteome</keyword>
<dbReference type="Pfam" id="PF13041">
    <property type="entry name" value="PPR_2"/>
    <property type="match status" value="1"/>
</dbReference>
<dbReference type="GO" id="GO:0000049">
    <property type="term" value="F:tRNA binding"/>
    <property type="evidence" value="ECO:0007669"/>
    <property type="project" value="TreeGrafter"/>
</dbReference>
<feature type="repeat" description="PPR" evidence="1">
    <location>
        <begin position="449"/>
        <end position="483"/>
    </location>
</feature>
<organism evidence="3 4">
    <name type="scientific">Pleurodeles waltl</name>
    <name type="common">Iberian ribbed newt</name>
    <dbReference type="NCBI Taxonomy" id="8319"/>
    <lineage>
        <taxon>Eukaryota</taxon>
        <taxon>Metazoa</taxon>
        <taxon>Chordata</taxon>
        <taxon>Craniata</taxon>
        <taxon>Vertebrata</taxon>
        <taxon>Euteleostomi</taxon>
        <taxon>Amphibia</taxon>
        <taxon>Batrachia</taxon>
        <taxon>Caudata</taxon>
        <taxon>Salamandroidea</taxon>
        <taxon>Salamandridae</taxon>
        <taxon>Pleurodelinae</taxon>
        <taxon>Pleurodeles</taxon>
    </lineage>
</organism>
<proteinExistence type="predicted"/>
<evidence type="ECO:0000256" key="1">
    <source>
        <dbReference type="PROSITE-ProRule" id="PRU00708"/>
    </source>
</evidence>
<evidence type="ECO:0008006" key="5">
    <source>
        <dbReference type="Google" id="ProtNLM"/>
    </source>
</evidence>
<dbReference type="PANTHER" id="PTHR24014:SF6">
    <property type="entry name" value="PENTATRICOPEPTIDE REPEAT-CONTAINING PROTEIN 1, MITOCHONDRIAL"/>
    <property type="match status" value="1"/>
</dbReference>
<feature type="repeat" description="PPR" evidence="1">
    <location>
        <begin position="86"/>
        <end position="120"/>
    </location>
</feature>
<accession>A0AAV7M0F1</accession>